<dbReference type="GeneID" id="96752776"/>
<evidence type="ECO:0000259" key="2">
    <source>
        <dbReference type="Pfam" id="PF14016"/>
    </source>
</evidence>
<name>A0A5J4LIB2_9ACTN</name>
<evidence type="ECO:0000256" key="1">
    <source>
        <dbReference type="SAM" id="MobiDB-lite"/>
    </source>
</evidence>
<accession>A0A5J4LIB2</accession>
<feature type="region of interest" description="Disordered" evidence="1">
    <location>
        <begin position="56"/>
        <end position="134"/>
    </location>
</feature>
<dbReference type="Pfam" id="PF14016">
    <property type="entry name" value="DUF4232"/>
    <property type="match status" value="1"/>
</dbReference>
<gene>
    <name evidence="3" type="ORF">San01_41380</name>
</gene>
<dbReference type="OrthoDB" id="3854042at2"/>
<evidence type="ECO:0000313" key="3">
    <source>
        <dbReference type="EMBL" id="GES31651.1"/>
    </source>
</evidence>
<sequence length="276" mass="27626">MPRSHTRSEAVVETAAGAPRGSRGVRRRAPRLAAAGLTAVAALALTACGGQDNPLQTSAAKPFHPTPQVSRTPVAQPEEAAQGGTRTGGGRTEQASAGHGGNRVGTVASTRTDGAGARATGANTRATSGGAPGVRHTACDAAKIRLVARPLTRPVDHLLLQATNTSGTTCDLYSVPHVRFGGAPSLLPDLPDSKPRSTVTLAPGASGYAGVLTSSADGSGRNGRTMTSLSVGLPGRDGKGSIGGPAAVALPGGSVYADDSAWVTYWQPDANEAAAW</sequence>
<proteinExistence type="predicted"/>
<dbReference type="Proteomes" id="UP000325598">
    <property type="component" value="Unassembled WGS sequence"/>
</dbReference>
<comment type="caution">
    <text evidence="3">The sequence shown here is derived from an EMBL/GenBank/DDBJ whole genome shotgun (WGS) entry which is preliminary data.</text>
</comment>
<evidence type="ECO:0000313" key="4">
    <source>
        <dbReference type="Proteomes" id="UP000325598"/>
    </source>
</evidence>
<organism evidence="3 4">
    <name type="scientific">Streptomyces angustmyceticus</name>
    <dbReference type="NCBI Taxonomy" id="285578"/>
    <lineage>
        <taxon>Bacteria</taxon>
        <taxon>Bacillati</taxon>
        <taxon>Actinomycetota</taxon>
        <taxon>Actinomycetes</taxon>
        <taxon>Kitasatosporales</taxon>
        <taxon>Streptomycetaceae</taxon>
        <taxon>Streptomyces</taxon>
    </lineage>
</organism>
<dbReference type="RefSeq" id="WP_086719029.1">
    <property type="nucleotide sequence ID" value="NZ_BLAG01000011.1"/>
</dbReference>
<reference evidence="3 4" key="1">
    <citation type="submission" date="2019-10" db="EMBL/GenBank/DDBJ databases">
        <title>Whole genome shotgun sequence of Streptomyces angustmyceticus NBRC 3934.</title>
        <authorList>
            <person name="Hosoyama A."/>
            <person name="Ichikawa N."/>
            <person name="Kimura A."/>
            <person name="Kitahashi Y."/>
            <person name="Komaki H."/>
            <person name="Uohara A."/>
        </authorList>
    </citation>
    <scope>NUCLEOTIDE SEQUENCE [LARGE SCALE GENOMIC DNA]</scope>
    <source>
        <strain evidence="3 4">NBRC 3934</strain>
    </source>
</reference>
<dbReference type="AlphaFoldDB" id="A0A5J4LIB2"/>
<feature type="region of interest" description="Disordered" evidence="1">
    <location>
        <begin position="1"/>
        <end position="27"/>
    </location>
</feature>
<feature type="compositionally biased region" description="Polar residues" evidence="1">
    <location>
        <begin position="213"/>
        <end position="230"/>
    </location>
</feature>
<protein>
    <recommendedName>
        <fullName evidence="2">DUF4232 domain-containing protein</fullName>
    </recommendedName>
</protein>
<feature type="compositionally biased region" description="Low complexity" evidence="1">
    <location>
        <begin position="108"/>
        <end position="129"/>
    </location>
</feature>
<feature type="region of interest" description="Disordered" evidence="1">
    <location>
        <begin position="213"/>
        <end position="237"/>
    </location>
</feature>
<keyword evidence="4" id="KW-1185">Reference proteome</keyword>
<feature type="domain" description="DUF4232" evidence="2">
    <location>
        <begin position="139"/>
        <end position="267"/>
    </location>
</feature>
<dbReference type="EMBL" id="BLAG01000011">
    <property type="protein sequence ID" value="GES31651.1"/>
    <property type="molecule type" value="Genomic_DNA"/>
</dbReference>
<feature type="compositionally biased region" description="Basic and acidic residues" evidence="1">
    <location>
        <begin position="1"/>
        <end position="10"/>
    </location>
</feature>
<dbReference type="InterPro" id="IPR025326">
    <property type="entry name" value="DUF4232"/>
</dbReference>